<evidence type="ECO:0000256" key="2">
    <source>
        <dbReference type="PIRNR" id="PIRNR001365"/>
    </source>
</evidence>
<dbReference type="PIRSF" id="PIRSF001365">
    <property type="entry name" value="DHDPS"/>
    <property type="match status" value="1"/>
</dbReference>
<keyword evidence="5" id="KW-1185">Reference proteome</keyword>
<organism evidence="4 5">
    <name type="scientific">Portibacter lacus</name>
    <dbReference type="NCBI Taxonomy" id="1099794"/>
    <lineage>
        <taxon>Bacteria</taxon>
        <taxon>Pseudomonadati</taxon>
        <taxon>Bacteroidota</taxon>
        <taxon>Saprospiria</taxon>
        <taxon>Saprospirales</taxon>
        <taxon>Haliscomenobacteraceae</taxon>
        <taxon>Portibacter</taxon>
    </lineage>
</organism>
<comment type="caution">
    <text evidence="4">The sequence shown here is derived from an EMBL/GenBank/DDBJ whole genome shotgun (WGS) entry which is preliminary data.</text>
</comment>
<dbReference type="EMBL" id="BSOH01000014">
    <property type="protein sequence ID" value="GLR17781.1"/>
    <property type="molecule type" value="Genomic_DNA"/>
</dbReference>
<evidence type="ECO:0000256" key="3">
    <source>
        <dbReference type="PIRSR" id="PIRSR001365-1"/>
    </source>
</evidence>
<accession>A0AA37SS40</accession>
<sequence>MVKWEGVIPAITTKFKEDLSLDIDAFNNNTKAQVEAGINGLVIGGSLGESSTITHEERMILLNETKSFVNGAIPVIVNIAESSTKDAISLARLAQDNGADGLMVLPPMMYKSTDEETTVWFETIAKNTDLPILVYNNPVDYKIEVTLDIFERLVKQENIKAVKESTRDTTNITRIRNRFGDRLKVLCGVDTLALESMLLGADGWLAGLVAAFPRETCAIYYLVKAGRVQEAINIYRWFMPLLELDINPQLVQNIKLAEQYTGLGNENVRAPRMVLQGAERQRVIDIIEKSLKTRPELPKYLDL</sequence>
<dbReference type="InterPro" id="IPR013785">
    <property type="entry name" value="Aldolase_TIM"/>
</dbReference>
<dbReference type="InterPro" id="IPR002220">
    <property type="entry name" value="DapA-like"/>
</dbReference>
<evidence type="ECO:0000256" key="1">
    <source>
        <dbReference type="ARBA" id="ARBA00023239"/>
    </source>
</evidence>
<protein>
    <submittedName>
        <fullName evidence="4">Dihydrodipicolinate synthase family protein</fullName>
    </submittedName>
</protein>
<evidence type="ECO:0000313" key="4">
    <source>
        <dbReference type="EMBL" id="GLR17781.1"/>
    </source>
</evidence>
<keyword evidence="1 2" id="KW-0456">Lyase</keyword>
<comment type="similarity">
    <text evidence="2">Belongs to the DapA family.</text>
</comment>
<dbReference type="GO" id="GO:0008840">
    <property type="term" value="F:4-hydroxy-tetrahydrodipicolinate synthase activity"/>
    <property type="evidence" value="ECO:0007669"/>
    <property type="project" value="TreeGrafter"/>
</dbReference>
<dbReference type="RefSeq" id="WP_235291463.1">
    <property type="nucleotide sequence ID" value="NZ_BSOH01000014.1"/>
</dbReference>
<gene>
    <name evidence="4" type="ORF">GCM10007940_23960</name>
</gene>
<dbReference type="Pfam" id="PF00701">
    <property type="entry name" value="DHDPS"/>
    <property type="match status" value="1"/>
</dbReference>
<dbReference type="AlphaFoldDB" id="A0AA37SS40"/>
<reference evidence="4" key="1">
    <citation type="journal article" date="2014" name="Int. J. Syst. Evol. Microbiol.">
        <title>Complete genome sequence of Corynebacterium casei LMG S-19264T (=DSM 44701T), isolated from a smear-ripened cheese.</title>
        <authorList>
            <consortium name="US DOE Joint Genome Institute (JGI-PGF)"/>
            <person name="Walter F."/>
            <person name="Albersmeier A."/>
            <person name="Kalinowski J."/>
            <person name="Ruckert C."/>
        </authorList>
    </citation>
    <scope>NUCLEOTIDE SEQUENCE</scope>
    <source>
        <strain evidence="4">NBRC 108769</strain>
    </source>
</reference>
<dbReference type="CDD" id="cd00408">
    <property type="entry name" value="DHDPS-like"/>
    <property type="match status" value="1"/>
</dbReference>
<feature type="active site" description="Schiff-base intermediate with substrate" evidence="3">
    <location>
        <position position="163"/>
    </location>
</feature>
<dbReference type="PANTHER" id="PTHR12128">
    <property type="entry name" value="DIHYDRODIPICOLINATE SYNTHASE"/>
    <property type="match status" value="1"/>
</dbReference>
<dbReference type="SUPFAM" id="SSF51569">
    <property type="entry name" value="Aldolase"/>
    <property type="match status" value="1"/>
</dbReference>
<dbReference type="PANTHER" id="PTHR12128:SF72">
    <property type="entry name" value="DIHYDRODIPICOLINATE SYNTHASE"/>
    <property type="match status" value="1"/>
</dbReference>
<feature type="active site" description="Proton donor/acceptor" evidence="3">
    <location>
        <position position="135"/>
    </location>
</feature>
<dbReference type="PRINTS" id="PR00146">
    <property type="entry name" value="DHPICSNTHASE"/>
</dbReference>
<proteinExistence type="inferred from homology"/>
<name>A0AA37SS40_9BACT</name>
<dbReference type="Gene3D" id="3.20.20.70">
    <property type="entry name" value="Aldolase class I"/>
    <property type="match status" value="1"/>
</dbReference>
<evidence type="ECO:0000313" key="5">
    <source>
        <dbReference type="Proteomes" id="UP001156666"/>
    </source>
</evidence>
<dbReference type="SMART" id="SM01130">
    <property type="entry name" value="DHDPS"/>
    <property type="match status" value="1"/>
</dbReference>
<reference evidence="4" key="2">
    <citation type="submission" date="2023-01" db="EMBL/GenBank/DDBJ databases">
        <title>Draft genome sequence of Portibacter lacus strain NBRC 108769.</title>
        <authorList>
            <person name="Sun Q."/>
            <person name="Mori K."/>
        </authorList>
    </citation>
    <scope>NUCLEOTIDE SEQUENCE</scope>
    <source>
        <strain evidence="4">NBRC 108769</strain>
    </source>
</reference>
<dbReference type="Proteomes" id="UP001156666">
    <property type="component" value="Unassembled WGS sequence"/>
</dbReference>